<reference evidence="11 12" key="1">
    <citation type="submission" date="2018-12" db="EMBL/GenBank/DDBJ databases">
        <title>Bacillus ochoae sp. nov., Paenibacillus whitsoniae sp. nov., Paenibacillus spiritus sp. nov. Isolated from the Mars Exploration Rover during spacecraft assembly.</title>
        <authorList>
            <person name="Seuylemezian A."/>
            <person name="Vaishampayan P."/>
        </authorList>
    </citation>
    <scope>NUCLEOTIDE SEQUENCE [LARGE SCALE GENOMIC DNA]</scope>
    <source>
        <strain evidence="11 12">MER 54</strain>
    </source>
</reference>
<feature type="transmembrane region" description="Helical" evidence="8">
    <location>
        <begin position="51"/>
        <end position="73"/>
    </location>
</feature>
<comment type="caution">
    <text evidence="11">The sequence shown here is derived from an EMBL/GenBank/DDBJ whole genome shotgun (WGS) entry which is preliminary data.</text>
</comment>
<organism evidence="11 12">
    <name type="scientific">Paenibacillus whitsoniae</name>
    <dbReference type="NCBI Taxonomy" id="2496558"/>
    <lineage>
        <taxon>Bacteria</taxon>
        <taxon>Bacillati</taxon>
        <taxon>Bacillota</taxon>
        <taxon>Bacilli</taxon>
        <taxon>Bacillales</taxon>
        <taxon>Paenibacillaceae</taxon>
        <taxon>Paenibacillus</taxon>
    </lineage>
</organism>
<keyword evidence="4 6" id="KW-0807">Transducer</keyword>
<dbReference type="OrthoDB" id="369835at2"/>
<dbReference type="Gene3D" id="6.10.340.10">
    <property type="match status" value="1"/>
</dbReference>
<dbReference type="Pfam" id="PF00672">
    <property type="entry name" value="HAMP"/>
    <property type="match status" value="1"/>
</dbReference>
<dbReference type="PANTHER" id="PTHR32089">
    <property type="entry name" value="METHYL-ACCEPTING CHEMOTAXIS PROTEIN MCPB"/>
    <property type="match status" value="1"/>
</dbReference>
<comment type="subcellular location">
    <subcellularLocation>
        <location evidence="1">Cell membrane</location>
    </subcellularLocation>
</comment>
<proteinExistence type="inferred from homology"/>
<evidence type="ECO:0000256" key="8">
    <source>
        <dbReference type="SAM" id="Phobius"/>
    </source>
</evidence>
<evidence type="ECO:0000256" key="1">
    <source>
        <dbReference type="ARBA" id="ARBA00004236"/>
    </source>
</evidence>
<keyword evidence="8" id="KW-0812">Transmembrane</keyword>
<dbReference type="CDD" id="cd06225">
    <property type="entry name" value="HAMP"/>
    <property type="match status" value="1"/>
</dbReference>
<dbReference type="PANTHER" id="PTHR32089:SF112">
    <property type="entry name" value="LYSOZYME-LIKE PROTEIN-RELATED"/>
    <property type="match status" value="1"/>
</dbReference>
<dbReference type="SUPFAM" id="SSF58104">
    <property type="entry name" value="Methyl-accepting chemotaxis protein (MCP) signaling domain"/>
    <property type="match status" value="1"/>
</dbReference>
<evidence type="ECO:0000259" key="10">
    <source>
        <dbReference type="PROSITE" id="PS50885"/>
    </source>
</evidence>
<dbReference type="PROSITE" id="PS50885">
    <property type="entry name" value="HAMP"/>
    <property type="match status" value="1"/>
</dbReference>
<dbReference type="InterPro" id="IPR004090">
    <property type="entry name" value="Chemotax_Me-accpt_rcpt"/>
</dbReference>
<feature type="domain" description="Methyl-accepting transducer" evidence="9">
    <location>
        <begin position="340"/>
        <end position="576"/>
    </location>
</feature>
<comment type="similarity">
    <text evidence="5">Belongs to the methyl-accepting chemotaxis (MCP) protein family.</text>
</comment>
<keyword evidence="2" id="KW-1003">Cell membrane</keyword>
<evidence type="ECO:0000256" key="7">
    <source>
        <dbReference type="SAM" id="Coils"/>
    </source>
</evidence>
<evidence type="ECO:0000313" key="12">
    <source>
        <dbReference type="Proteomes" id="UP000276128"/>
    </source>
</evidence>
<dbReference type="InterPro" id="IPR003660">
    <property type="entry name" value="HAMP_dom"/>
</dbReference>
<keyword evidence="7" id="KW-0175">Coiled coil</keyword>
<evidence type="ECO:0000256" key="5">
    <source>
        <dbReference type="ARBA" id="ARBA00029447"/>
    </source>
</evidence>
<evidence type="ECO:0000256" key="2">
    <source>
        <dbReference type="ARBA" id="ARBA00022475"/>
    </source>
</evidence>
<dbReference type="PRINTS" id="PR00260">
    <property type="entry name" value="CHEMTRNSDUCR"/>
</dbReference>
<name>A0A3S0CB43_9BACL</name>
<evidence type="ECO:0000259" key="9">
    <source>
        <dbReference type="PROSITE" id="PS50111"/>
    </source>
</evidence>
<dbReference type="SMART" id="SM00304">
    <property type="entry name" value="HAMP"/>
    <property type="match status" value="1"/>
</dbReference>
<evidence type="ECO:0000313" key="11">
    <source>
        <dbReference type="EMBL" id="RTE09945.1"/>
    </source>
</evidence>
<evidence type="ECO:0000256" key="4">
    <source>
        <dbReference type="ARBA" id="ARBA00023224"/>
    </source>
</evidence>
<dbReference type="InterPro" id="IPR004089">
    <property type="entry name" value="MCPsignal_dom"/>
</dbReference>
<dbReference type="CDD" id="cd11386">
    <property type="entry name" value="MCP_signal"/>
    <property type="match status" value="1"/>
</dbReference>
<accession>A0A3S0CB43</accession>
<sequence>MSKYRGLLTYLVNLQVIFIMLSLDIFGGALLTMPQPQKPGNPSSVSYFRSIVFKISALTATCYIILCALLTFISYTQHQGQMTDELTAMEEIFHAPLVQKIGSIEKSKVELKKNQEAYKTVPEVIEVQQDMDRVSTSELVENAYLFYPDWITSDGEPALLNLLSNSNLYVDEKPAEPYVPVKELRDALEDAEKTGFGITGVYKDSVGTWVSAVSAIRDKDGKLVAFAGLDYDYSILQKQMHGYLMQSIWTGLIALAVGMAFISTVVRLLMRPVRPLLKLIQAASQGDLSVADMPYSRRKDELALLGNHFKEMITNLRSLVQHIGQAAQQVSSASETLIAGAQSSSASTETVSGMMGRLATQSEQQLQGTQESSLAMNEMAVGIQRVAESAGQATDLSEHAHVRTEEGNERMQSNLKQITEALGSVQQAVSALHSLKQLSEEIGDITVLISTVTKQTNLLALNASIEAVRAGEHGKGFVVVSGEIRKLADQSKQATERIADLVERVQSETEAAVVAMDRGLAEVEAMQSVVEQTDGTFKALAATVQQVVDQMAEVSAVSEQMSASSEEVLAGIVEMADLTRMTTELTQAVATASERQLATIAQVSRTASGLSSMSTELQEAVSRFKV</sequence>
<dbReference type="EMBL" id="RXHU01000024">
    <property type="protein sequence ID" value="RTE09945.1"/>
    <property type="molecule type" value="Genomic_DNA"/>
</dbReference>
<dbReference type="Proteomes" id="UP000276128">
    <property type="component" value="Unassembled WGS sequence"/>
</dbReference>
<feature type="transmembrane region" description="Helical" evidence="8">
    <location>
        <begin position="7"/>
        <end position="31"/>
    </location>
</feature>
<dbReference type="AlphaFoldDB" id="A0A3S0CB43"/>
<keyword evidence="12" id="KW-1185">Reference proteome</keyword>
<evidence type="ECO:0000256" key="6">
    <source>
        <dbReference type="PROSITE-ProRule" id="PRU00284"/>
    </source>
</evidence>
<dbReference type="SMART" id="SM00283">
    <property type="entry name" value="MA"/>
    <property type="match status" value="1"/>
</dbReference>
<feature type="transmembrane region" description="Helical" evidence="8">
    <location>
        <begin position="248"/>
        <end position="270"/>
    </location>
</feature>
<dbReference type="GO" id="GO:0007165">
    <property type="term" value="P:signal transduction"/>
    <property type="evidence" value="ECO:0007669"/>
    <property type="project" value="UniProtKB-KW"/>
</dbReference>
<feature type="coiled-coil region" evidence="7">
    <location>
        <begin position="484"/>
        <end position="511"/>
    </location>
</feature>
<evidence type="ECO:0000256" key="3">
    <source>
        <dbReference type="ARBA" id="ARBA00023136"/>
    </source>
</evidence>
<dbReference type="Gene3D" id="1.10.287.950">
    <property type="entry name" value="Methyl-accepting chemotaxis protein"/>
    <property type="match status" value="1"/>
</dbReference>
<keyword evidence="8" id="KW-1133">Transmembrane helix</keyword>
<feature type="domain" description="HAMP" evidence="10">
    <location>
        <begin position="267"/>
        <end position="321"/>
    </location>
</feature>
<keyword evidence="3 8" id="KW-0472">Membrane</keyword>
<gene>
    <name evidence="11" type="ORF">EJQ19_09600</name>
</gene>
<protein>
    <submittedName>
        <fullName evidence="11">Methyl-accepting chemotaxis protein</fullName>
    </submittedName>
</protein>
<dbReference type="GO" id="GO:0004888">
    <property type="term" value="F:transmembrane signaling receptor activity"/>
    <property type="evidence" value="ECO:0007669"/>
    <property type="project" value="InterPro"/>
</dbReference>
<dbReference type="PROSITE" id="PS50111">
    <property type="entry name" value="CHEMOTAXIS_TRANSDUC_2"/>
    <property type="match status" value="1"/>
</dbReference>
<dbReference type="GO" id="GO:0006935">
    <property type="term" value="P:chemotaxis"/>
    <property type="evidence" value="ECO:0007669"/>
    <property type="project" value="InterPro"/>
</dbReference>
<dbReference type="GO" id="GO:0005886">
    <property type="term" value="C:plasma membrane"/>
    <property type="evidence" value="ECO:0007669"/>
    <property type="project" value="UniProtKB-SubCell"/>
</dbReference>
<dbReference type="Pfam" id="PF00015">
    <property type="entry name" value="MCPsignal"/>
    <property type="match status" value="1"/>
</dbReference>